<keyword evidence="2" id="KW-1185">Reference proteome</keyword>
<evidence type="ECO:0000313" key="1">
    <source>
        <dbReference type="EMBL" id="VDP48970.1"/>
    </source>
</evidence>
<dbReference type="AlphaFoldDB" id="A0A183P4I0"/>
<dbReference type="EMBL" id="UZAL01029556">
    <property type="protein sequence ID" value="VDP48970.1"/>
    <property type="molecule type" value="Genomic_DNA"/>
</dbReference>
<dbReference type="InterPro" id="IPR001357">
    <property type="entry name" value="BRCT_dom"/>
</dbReference>
<protein>
    <submittedName>
        <fullName evidence="1">Uncharacterized protein</fullName>
    </submittedName>
</protein>
<proteinExistence type="predicted"/>
<dbReference type="PROSITE" id="PS50172">
    <property type="entry name" value="BRCT"/>
    <property type="match status" value="1"/>
</dbReference>
<accession>A0A183P4I0</accession>
<gene>
    <name evidence="1" type="ORF">SMTD_LOCUS9266</name>
</gene>
<dbReference type="STRING" id="31246.A0A183P4I0"/>
<dbReference type="InterPro" id="IPR036420">
    <property type="entry name" value="BRCT_dom_sf"/>
</dbReference>
<dbReference type="Proteomes" id="UP000269396">
    <property type="component" value="Unassembled WGS sequence"/>
</dbReference>
<sequence length="57" mass="6653">MSDEVEYVITRSAWDVDFDNALSSNTDLIFIRPEWIFACDRSGQLEAYEQYQVTLNS</sequence>
<dbReference type="Gene3D" id="3.40.50.10190">
    <property type="entry name" value="BRCT domain"/>
    <property type="match status" value="1"/>
</dbReference>
<evidence type="ECO:0000313" key="2">
    <source>
        <dbReference type="Proteomes" id="UP000269396"/>
    </source>
</evidence>
<name>A0A183P4I0_9TREM</name>
<dbReference type="SUPFAM" id="SSF52113">
    <property type="entry name" value="BRCT domain"/>
    <property type="match status" value="1"/>
</dbReference>
<organism evidence="1 2">
    <name type="scientific">Schistosoma mattheei</name>
    <dbReference type="NCBI Taxonomy" id="31246"/>
    <lineage>
        <taxon>Eukaryota</taxon>
        <taxon>Metazoa</taxon>
        <taxon>Spiralia</taxon>
        <taxon>Lophotrochozoa</taxon>
        <taxon>Platyhelminthes</taxon>
        <taxon>Trematoda</taxon>
        <taxon>Digenea</taxon>
        <taxon>Strigeidida</taxon>
        <taxon>Schistosomatoidea</taxon>
        <taxon>Schistosomatidae</taxon>
        <taxon>Schistosoma</taxon>
    </lineage>
</organism>
<reference evidence="1 2" key="1">
    <citation type="submission" date="2018-11" db="EMBL/GenBank/DDBJ databases">
        <authorList>
            <consortium name="Pathogen Informatics"/>
        </authorList>
    </citation>
    <scope>NUCLEOTIDE SEQUENCE [LARGE SCALE GENOMIC DNA]</scope>
    <source>
        <strain>Denwood</strain>
        <strain evidence="2">Zambia</strain>
    </source>
</reference>